<dbReference type="InterPro" id="IPR058548">
    <property type="entry name" value="MlaB-like_STAS"/>
</dbReference>
<dbReference type="InterPro" id="IPR002645">
    <property type="entry name" value="STAS_dom"/>
</dbReference>
<organism evidence="2">
    <name type="scientific">mine drainage metagenome</name>
    <dbReference type="NCBI Taxonomy" id="410659"/>
    <lineage>
        <taxon>unclassified sequences</taxon>
        <taxon>metagenomes</taxon>
        <taxon>ecological metagenomes</taxon>
    </lineage>
</organism>
<comment type="caution">
    <text evidence="2">The sequence shown here is derived from an EMBL/GenBank/DDBJ whole genome shotgun (WGS) entry which is preliminary data.</text>
</comment>
<evidence type="ECO:0000259" key="1">
    <source>
        <dbReference type="PROSITE" id="PS50801"/>
    </source>
</evidence>
<gene>
    <name evidence="2" type="ORF">GALL_215680</name>
</gene>
<name>A0A1J5RLM6_9ZZZZ</name>
<dbReference type="PANTHER" id="PTHR35849">
    <property type="entry name" value="BLR2341 PROTEIN"/>
    <property type="match status" value="1"/>
</dbReference>
<dbReference type="Gene3D" id="3.30.750.24">
    <property type="entry name" value="STAS domain"/>
    <property type="match status" value="1"/>
</dbReference>
<reference evidence="2" key="1">
    <citation type="submission" date="2016-10" db="EMBL/GenBank/DDBJ databases">
        <title>Sequence of Gallionella enrichment culture.</title>
        <authorList>
            <person name="Poehlein A."/>
            <person name="Muehling M."/>
            <person name="Daniel R."/>
        </authorList>
    </citation>
    <scope>NUCLEOTIDE SEQUENCE</scope>
</reference>
<dbReference type="Pfam" id="PF13466">
    <property type="entry name" value="STAS_2"/>
    <property type="match status" value="1"/>
</dbReference>
<evidence type="ECO:0000313" key="2">
    <source>
        <dbReference type="EMBL" id="OIQ96410.1"/>
    </source>
</evidence>
<proteinExistence type="predicted"/>
<sequence>METNLDPSSRPPRLTLAGEMGIYAAAELKSRLLSAVDDCPELEIDLSRVEEIDSAGLQLLILAKRQAIAQNKTLTLAGHSRAVLQLLELYDMAAFFGDPMVITAQDSPGGKT</sequence>
<dbReference type="InterPro" id="IPR052746">
    <property type="entry name" value="MlaB_ABC_Transporter"/>
</dbReference>
<dbReference type="CDD" id="cd07043">
    <property type="entry name" value="STAS_anti-anti-sigma_factors"/>
    <property type="match status" value="1"/>
</dbReference>
<dbReference type="PROSITE" id="PS50801">
    <property type="entry name" value="STAS"/>
    <property type="match status" value="1"/>
</dbReference>
<dbReference type="PANTHER" id="PTHR35849:SF2">
    <property type="entry name" value="BLR2341 PROTEIN"/>
    <property type="match status" value="1"/>
</dbReference>
<accession>A0A1J5RLM6</accession>
<dbReference type="AlphaFoldDB" id="A0A1J5RLM6"/>
<feature type="domain" description="STAS" evidence="1">
    <location>
        <begin position="14"/>
        <end position="92"/>
    </location>
</feature>
<protein>
    <submittedName>
        <fullName evidence="2">STAS domain protein</fullName>
    </submittedName>
</protein>
<dbReference type="InterPro" id="IPR036513">
    <property type="entry name" value="STAS_dom_sf"/>
</dbReference>
<dbReference type="EMBL" id="MLJW01000149">
    <property type="protein sequence ID" value="OIQ96410.1"/>
    <property type="molecule type" value="Genomic_DNA"/>
</dbReference>
<dbReference type="SUPFAM" id="SSF52091">
    <property type="entry name" value="SpoIIaa-like"/>
    <property type="match status" value="1"/>
</dbReference>